<sequence length="309" mass="34971">MASKCFQFLKESRMVPRGWFGAKLVNIYKASLDELEYLNKECPTTKGVLVTELAKEATDDVHSEARLEIGDVIVKCNGKDVDSLMEFTGMLLGKADQTLDLVVKRAMDGKEKQVKRKLLDYAKVEFNEELDDQNSINDEDDQNSSGDHKMNDEQYHLHKYYRGGRRRKLSSREVFISRFRRFDISNELANDFFDNGARVAILKASPSVVSVVSIDQDGNLVKACSGTIVKHAVSQGTYTILTSASLIEPVSRKKSYKADKHKISVILMYGKEVEGKLLGFDFHYKLAAITIKSDEIERVQIHPVSIRHL</sequence>
<dbReference type="Gramene" id="OMO68781">
    <property type="protein sequence ID" value="OMO68781"/>
    <property type="gene ID" value="CCACVL1_19839"/>
</dbReference>
<dbReference type="AlphaFoldDB" id="A0A1R3HEP1"/>
<dbReference type="Proteomes" id="UP000188268">
    <property type="component" value="Unassembled WGS sequence"/>
</dbReference>
<dbReference type="Gene3D" id="2.40.10.10">
    <property type="entry name" value="Trypsin-like serine proteases"/>
    <property type="match status" value="1"/>
</dbReference>
<dbReference type="STRING" id="210143.A0A1R3HEP1"/>
<protein>
    <recommendedName>
        <fullName evidence="4">PDZ domain-containing protein</fullName>
    </recommendedName>
</protein>
<dbReference type="PANTHER" id="PTHR47389">
    <property type="entry name" value="OS09G0436400 PROTEIN"/>
    <property type="match status" value="1"/>
</dbReference>
<dbReference type="SUPFAM" id="SSF50494">
    <property type="entry name" value="Trypsin-like serine proteases"/>
    <property type="match status" value="1"/>
</dbReference>
<comment type="caution">
    <text evidence="2">The sequence shown here is derived from an EMBL/GenBank/DDBJ whole genome shotgun (WGS) entry which is preliminary data.</text>
</comment>
<dbReference type="InterPro" id="IPR009003">
    <property type="entry name" value="Peptidase_S1_PA"/>
</dbReference>
<evidence type="ECO:0008006" key="4">
    <source>
        <dbReference type="Google" id="ProtNLM"/>
    </source>
</evidence>
<feature type="region of interest" description="Disordered" evidence="1">
    <location>
        <begin position="132"/>
        <end position="154"/>
    </location>
</feature>
<accession>A0A1R3HEP1</accession>
<dbReference type="Gene3D" id="2.30.42.10">
    <property type="match status" value="1"/>
</dbReference>
<evidence type="ECO:0000313" key="2">
    <source>
        <dbReference type="EMBL" id="OMO68781.1"/>
    </source>
</evidence>
<organism evidence="2 3">
    <name type="scientific">Corchorus capsularis</name>
    <name type="common">Jute</name>
    <dbReference type="NCBI Taxonomy" id="210143"/>
    <lineage>
        <taxon>Eukaryota</taxon>
        <taxon>Viridiplantae</taxon>
        <taxon>Streptophyta</taxon>
        <taxon>Embryophyta</taxon>
        <taxon>Tracheophyta</taxon>
        <taxon>Spermatophyta</taxon>
        <taxon>Magnoliopsida</taxon>
        <taxon>eudicotyledons</taxon>
        <taxon>Gunneridae</taxon>
        <taxon>Pentapetalae</taxon>
        <taxon>rosids</taxon>
        <taxon>malvids</taxon>
        <taxon>Malvales</taxon>
        <taxon>Malvaceae</taxon>
        <taxon>Grewioideae</taxon>
        <taxon>Apeibeae</taxon>
        <taxon>Corchorus</taxon>
    </lineage>
</organism>
<dbReference type="OrthoDB" id="4217619at2759"/>
<feature type="compositionally biased region" description="Acidic residues" evidence="1">
    <location>
        <begin position="132"/>
        <end position="142"/>
    </location>
</feature>
<name>A0A1R3HEP1_COCAP</name>
<reference evidence="2 3" key="1">
    <citation type="submission" date="2013-09" db="EMBL/GenBank/DDBJ databases">
        <title>Corchorus capsularis genome sequencing.</title>
        <authorList>
            <person name="Alam M."/>
            <person name="Haque M.S."/>
            <person name="Islam M.S."/>
            <person name="Emdad E.M."/>
            <person name="Islam M.M."/>
            <person name="Ahmed B."/>
            <person name="Halim A."/>
            <person name="Hossen Q.M.M."/>
            <person name="Hossain M.Z."/>
            <person name="Ahmed R."/>
            <person name="Khan M.M."/>
            <person name="Islam R."/>
            <person name="Rashid M.M."/>
            <person name="Khan S.A."/>
            <person name="Rahman M.S."/>
            <person name="Alam M."/>
        </authorList>
    </citation>
    <scope>NUCLEOTIDE SEQUENCE [LARGE SCALE GENOMIC DNA]</scope>
    <source>
        <strain evidence="3">cv. CVL-1</strain>
        <tissue evidence="2">Whole seedling</tissue>
    </source>
</reference>
<evidence type="ECO:0000313" key="3">
    <source>
        <dbReference type="Proteomes" id="UP000188268"/>
    </source>
</evidence>
<evidence type="ECO:0000256" key="1">
    <source>
        <dbReference type="SAM" id="MobiDB-lite"/>
    </source>
</evidence>
<dbReference type="InterPro" id="IPR043504">
    <property type="entry name" value="Peptidase_S1_PA_chymotrypsin"/>
</dbReference>
<dbReference type="PANTHER" id="PTHR47389:SF4">
    <property type="entry name" value="OS09G0436400 PROTEIN"/>
    <property type="match status" value="1"/>
</dbReference>
<gene>
    <name evidence="2" type="ORF">CCACVL1_19839</name>
</gene>
<keyword evidence="3" id="KW-1185">Reference proteome</keyword>
<proteinExistence type="predicted"/>
<dbReference type="EMBL" id="AWWV01012152">
    <property type="protein sequence ID" value="OMO68781.1"/>
    <property type="molecule type" value="Genomic_DNA"/>
</dbReference>
<dbReference type="SUPFAM" id="SSF50156">
    <property type="entry name" value="PDZ domain-like"/>
    <property type="match status" value="1"/>
</dbReference>
<dbReference type="InterPro" id="IPR036034">
    <property type="entry name" value="PDZ_sf"/>
</dbReference>